<name>A0ABY6NSD8_9FLAO</name>
<reference evidence="2" key="1">
    <citation type="submission" date="2021-02" db="EMBL/GenBank/DDBJ databases">
        <title>Salinimicrobium sp. nov. isolated from seawater in Tongyeong, Republic of Korea.</title>
        <authorList>
            <person name="Lee S.-J."/>
        </authorList>
    </citation>
    <scope>NUCLEOTIDE SEQUENCE</scope>
    <source>
        <strain evidence="2">HN-2-9-2</strain>
    </source>
</reference>
<dbReference type="SUPFAM" id="SSF52317">
    <property type="entry name" value="Class I glutamine amidotransferase-like"/>
    <property type="match status" value="1"/>
</dbReference>
<dbReference type="EMBL" id="CP069620">
    <property type="protein sequence ID" value="UZH55689.1"/>
    <property type="molecule type" value="Genomic_DNA"/>
</dbReference>
<keyword evidence="3" id="KW-1185">Reference proteome</keyword>
<dbReference type="RefSeq" id="WP_265164087.1">
    <property type="nucleotide sequence ID" value="NZ_CP069620.1"/>
</dbReference>
<accession>A0ABY6NSD8</accession>
<dbReference type="InterPro" id="IPR029062">
    <property type="entry name" value="Class_I_gatase-like"/>
</dbReference>
<dbReference type="Gene3D" id="3.40.50.880">
    <property type="match status" value="1"/>
</dbReference>
<dbReference type="Proteomes" id="UP001163981">
    <property type="component" value="Chromosome"/>
</dbReference>
<organism evidence="2 3">
    <name type="scientific">Salinimicrobium tongyeongense</name>
    <dbReference type="NCBI Taxonomy" id="2809707"/>
    <lineage>
        <taxon>Bacteria</taxon>
        <taxon>Pseudomonadati</taxon>
        <taxon>Bacteroidota</taxon>
        <taxon>Flavobacteriia</taxon>
        <taxon>Flavobacteriales</taxon>
        <taxon>Flavobacteriaceae</taxon>
        <taxon>Salinimicrobium</taxon>
    </lineage>
</organism>
<dbReference type="SUPFAM" id="SSF102588">
    <property type="entry name" value="LmbE-like"/>
    <property type="match status" value="1"/>
</dbReference>
<proteinExistence type="predicted"/>
<keyword evidence="1" id="KW-0732">Signal</keyword>
<dbReference type="PANTHER" id="PTHR12993:SF23">
    <property type="entry name" value="N-ACETYLGLUCOSAMINYLPHOSPHATIDYLINOSITOL DEACETYLASE"/>
    <property type="match status" value="1"/>
</dbReference>
<gene>
    <name evidence="2" type="ORF">JRG66_02035</name>
</gene>
<sequence length="843" mass="93850">MRKLFCLVLLLTTVLARAQEPEKLNSSEIYSEIEKLNFLGSVLYVAAHPDDENTRLISYLSNELNARTAYLSLTRGDGGQNLIGPQLRELLGVIRTQELLAARKIDGGEQFFTRANDFGYSKTPEETLNIWNEEEVLKDVVRTIRTFKPDVIINRFDANSAGETHGHHTSSAILSSRAFDLSGKATAYPQLAQELGTWQPKKLFFNTSPWFYESQEAFDAADKSHFISFDTGVYFPLKGLSNTEIASLSRSQHQSQGFGSTGTRGTASEYIELLKGEHPKNNPDIFHGINTSWSRVKGGKEIGKILNLVQQNFDFKNPAASVPQLVKAYQLIQNLEDQHWKKLKSEQIKDVIAAAMGLYLEAVAASSLATPGEKVNLELEAINRSEINAELLSVKLFPEEEEIPVNLSLANNRASVQEIDFVIPENINFTSPYWLNEEGSLGMYRVPQNELIGLPETPRQLKVQFTVDVAGVKIPFERNITYKFNDPVTGESYRPFEVVPKVSVTTGTNVMVFANGAPGSITVTVKAMANGISGELSPGEKPGWKISPEKHIFDSLQKGEEVSFSFEVHPPEIQDKVAFKPVATVNGKTYTKSIVQLDYPHIPLQTLVLPNKTSLVKLEIQKRGNLVGYIQGAGDVVPQALEQMGYKVELVDPKDISENSLTKFDAVVVGIRAYNTVDELRYKQPLLFEYVRQGGNLILQYNTSRGLVTEHLAPFELQLSRDRVTNEAAEVTFLAPNHPVLNFPNKITSKDFEGWVQERGLYFPDQWGKEFTPILAMNDKDEAPTKGSLLVSPYGKGNFIYTGLSFFREFPAGVPGAFRLFANMVSLPGHETATSALKQNNLN</sequence>
<dbReference type="PANTHER" id="PTHR12993">
    <property type="entry name" value="N-ACETYLGLUCOSAMINYL-PHOSPHATIDYLINOSITOL DE-N-ACETYLASE-RELATED"/>
    <property type="match status" value="1"/>
</dbReference>
<protein>
    <submittedName>
        <fullName evidence="2">PIG-L family deacetylase</fullName>
    </submittedName>
</protein>
<feature type="chain" id="PRO_5046289558" evidence="1">
    <location>
        <begin position="19"/>
        <end position="843"/>
    </location>
</feature>
<evidence type="ECO:0000256" key="1">
    <source>
        <dbReference type="SAM" id="SignalP"/>
    </source>
</evidence>
<feature type="signal peptide" evidence="1">
    <location>
        <begin position="1"/>
        <end position="18"/>
    </location>
</feature>
<dbReference type="InterPro" id="IPR024078">
    <property type="entry name" value="LmbE-like_dom_sf"/>
</dbReference>
<dbReference type="Pfam" id="PF02585">
    <property type="entry name" value="PIG-L"/>
    <property type="match status" value="1"/>
</dbReference>
<evidence type="ECO:0000313" key="3">
    <source>
        <dbReference type="Proteomes" id="UP001163981"/>
    </source>
</evidence>
<dbReference type="Gene3D" id="3.40.50.10320">
    <property type="entry name" value="LmbE-like"/>
    <property type="match status" value="1"/>
</dbReference>
<evidence type="ECO:0000313" key="2">
    <source>
        <dbReference type="EMBL" id="UZH55689.1"/>
    </source>
</evidence>
<dbReference type="InterPro" id="IPR003737">
    <property type="entry name" value="GlcNAc_PI_deacetylase-related"/>
</dbReference>